<dbReference type="KEGG" id="dru:Desru_0189"/>
<dbReference type="OrthoDB" id="5507947at2"/>
<reference evidence="1 2" key="2">
    <citation type="journal article" date="2012" name="Stand. Genomic Sci.">
        <title>Complete genome sequence of the sulfate-reducing firmicute Desulfotomaculum ruminis type strain (DL(T)).</title>
        <authorList>
            <person name="Spring S."/>
            <person name="Visser M."/>
            <person name="Lu M."/>
            <person name="Copeland A."/>
            <person name="Lapidus A."/>
            <person name="Lucas S."/>
            <person name="Cheng J.F."/>
            <person name="Han C."/>
            <person name="Tapia R."/>
            <person name="Goodwin L.A."/>
            <person name="Pitluck S."/>
            <person name="Ivanova N."/>
            <person name="Land M."/>
            <person name="Hauser L."/>
            <person name="Larimer F."/>
            <person name="Rohde M."/>
            <person name="Goker M."/>
            <person name="Detter J.C."/>
            <person name="Kyrpides N.C."/>
            <person name="Woyke T."/>
            <person name="Schaap P.J."/>
            <person name="Plugge C.M."/>
            <person name="Muyzer G."/>
            <person name="Kuever J."/>
            <person name="Pereira I.A."/>
            <person name="Parshina S.N."/>
            <person name="Bernier-Latmani R."/>
            <person name="Stams A.J."/>
            <person name="Klenk H.P."/>
        </authorList>
    </citation>
    <scope>NUCLEOTIDE SEQUENCE [LARGE SCALE GENOMIC DNA]</scope>
    <source>
        <strain evidence="2">ATCC 23193 / DSM 2154 / NCIB 8452 / DL</strain>
    </source>
</reference>
<organism evidence="1 2">
    <name type="scientific">Desulforamulus ruminis (strain ATCC 23193 / DSM 2154 / NCIMB 8452 / DL)</name>
    <name type="common">Desulfotomaculum ruminis</name>
    <dbReference type="NCBI Taxonomy" id="696281"/>
    <lineage>
        <taxon>Bacteria</taxon>
        <taxon>Bacillati</taxon>
        <taxon>Bacillota</taxon>
        <taxon>Clostridia</taxon>
        <taxon>Eubacteriales</taxon>
        <taxon>Peptococcaceae</taxon>
        <taxon>Desulforamulus</taxon>
    </lineage>
</organism>
<evidence type="ECO:0000313" key="2">
    <source>
        <dbReference type="Proteomes" id="UP000009234"/>
    </source>
</evidence>
<accession>F6DMT0</accession>
<keyword evidence="2" id="KW-1185">Reference proteome</keyword>
<dbReference type="RefSeq" id="WP_013840270.1">
    <property type="nucleotide sequence ID" value="NC_015589.1"/>
</dbReference>
<name>F6DMT0_DESRL</name>
<dbReference type="HOGENOM" id="CLU_122294_1_0_9"/>
<dbReference type="AlphaFoldDB" id="F6DMT0"/>
<gene>
    <name evidence="1" type="ordered locus">Desru_0189</name>
</gene>
<proteinExistence type="predicted"/>
<dbReference type="Proteomes" id="UP000009234">
    <property type="component" value="Chromosome"/>
</dbReference>
<reference evidence="2" key="1">
    <citation type="submission" date="2011-05" db="EMBL/GenBank/DDBJ databases">
        <title>Complete sequence of Desulfotomaculum ruminis DSM 2154.</title>
        <authorList>
            <person name="Lucas S."/>
            <person name="Copeland A."/>
            <person name="Lapidus A."/>
            <person name="Cheng J.-F."/>
            <person name="Goodwin L."/>
            <person name="Pitluck S."/>
            <person name="Lu M."/>
            <person name="Detter J.C."/>
            <person name="Han C."/>
            <person name="Tapia R."/>
            <person name="Land M."/>
            <person name="Hauser L."/>
            <person name="Kyrpides N."/>
            <person name="Ivanova N."/>
            <person name="Mikhailova N."/>
            <person name="Pagani I."/>
            <person name="Stams A.J.M."/>
            <person name="Plugge C.M."/>
            <person name="Muyzer G."/>
            <person name="Kuever J."/>
            <person name="Parshina S.N."/>
            <person name="Ivanova A.E."/>
            <person name="Nazina T.N."/>
            <person name="Brambilla E."/>
            <person name="Spring S."/>
            <person name="Klenk H.-P."/>
            <person name="Woyke T."/>
        </authorList>
    </citation>
    <scope>NUCLEOTIDE SEQUENCE [LARGE SCALE GENOMIC DNA]</scope>
    <source>
        <strain evidence="2">ATCC 23193 / DSM 2154 / NCIB 8452 / DL</strain>
    </source>
</reference>
<dbReference type="STRING" id="696281.Desru_0189"/>
<protein>
    <recommendedName>
        <fullName evidence="3">Antitoxin SocA-like Panacea domain-containing protein</fullName>
    </recommendedName>
</protein>
<evidence type="ECO:0008006" key="3">
    <source>
        <dbReference type="Google" id="ProtNLM"/>
    </source>
</evidence>
<dbReference type="EMBL" id="CP002780">
    <property type="protein sequence ID" value="AEG58488.1"/>
    <property type="molecule type" value="Genomic_DNA"/>
</dbReference>
<sequence length="171" mass="19754">MSLPSLVAYLVKKKGTVHGKKAFQKYMYFLDAKGVPTTLNFRIHHYGPYSSELDYQSDNLELLGAINMQEKGIGFSITSGNRADEIIKKNQEYINLYAYIIDEVINNLPEDPKTLELWSTTHFIANSLKQFSDDYSKDKVVDEVIKIKHDKFTKAEIEKAFETLKKMKYIN</sequence>
<dbReference type="eggNOG" id="COG3465">
    <property type="taxonomic scope" value="Bacteria"/>
</dbReference>
<evidence type="ECO:0000313" key="1">
    <source>
        <dbReference type="EMBL" id="AEG58488.1"/>
    </source>
</evidence>